<organism evidence="4 5">
    <name type="scientific">Cenarchaeum symbiosum (strain A)</name>
    <dbReference type="NCBI Taxonomy" id="414004"/>
    <lineage>
        <taxon>Archaea</taxon>
        <taxon>Nitrososphaerota</taxon>
        <taxon>Candidatus Cenarchaeales</taxon>
        <taxon>Candidatus Cenarchaeaceae</taxon>
        <taxon>Candidatus Cenarchaeum</taxon>
    </lineage>
</organism>
<feature type="domain" description="J" evidence="3">
    <location>
        <begin position="106"/>
        <end position="169"/>
    </location>
</feature>
<dbReference type="Proteomes" id="UP000000758">
    <property type="component" value="Chromosome"/>
</dbReference>
<protein>
    <submittedName>
        <fullName evidence="4">DnaJ-class molecular chaperone</fullName>
    </submittedName>
</protein>
<dbReference type="EMBL" id="DP000238">
    <property type="protein sequence ID" value="ABK78422.1"/>
    <property type="molecule type" value="Genomic_DNA"/>
</dbReference>
<proteinExistence type="predicted"/>
<dbReference type="EnsemblBacteria" id="ABK78422">
    <property type="protein sequence ID" value="ABK78422"/>
    <property type="gene ID" value="CENSYa_1812"/>
</dbReference>
<dbReference type="SMART" id="SM00271">
    <property type="entry name" value="DnaJ"/>
    <property type="match status" value="1"/>
</dbReference>
<dbReference type="Pfam" id="PF00226">
    <property type="entry name" value="DnaJ"/>
    <property type="match status" value="1"/>
</dbReference>
<evidence type="ECO:0000313" key="4">
    <source>
        <dbReference type="EMBL" id="ABK78422.1"/>
    </source>
</evidence>
<accession>A0RYK5</accession>
<evidence type="ECO:0000313" key="5">
    <source>
        <dbReference type="Proteomes" id="UP000000758"/>
    </source>
</evidence>
<dbReference type="KEGG" id="csy:CENSYa_1812"/>
<dbReference type="SUPFAM" id="SSF46565">
    <property type="entry name" value="Chaperone J-domain"/>
    <property type="match status" value="1"/>
</dbReference>
<keyword evidence="2" id="KW-1133">Transmembrane helix</keyword>
<dbReference type="PROSITE" id="PS50076">
    <property type="entry name" value="DNAJ_2"/>
    <property type="match status" value="1"/>
</dbReference>
<reference evidence="4 5" key="1">
    <citation type="journal article" date="2006" name="Proc. Natl. Acad. Sci. U.S.A.">
        <title>Genomic analysis of the uncultivated marine crenarchaeote Cenarchaeum symbiosum.</title>
        <authorList>
            <person name="Hallam S.J."/>
            <person name="Konstantinidis K.T."/>
            <person name="Putnam N."/>
            <person name="Schleper C."/>
            <person name="Watanabe Y."/>
            <person name="Sugahara J."/>
            <person name="Preston C."/>
            <person name="de la Torre J."/>
            <person name="Richardson P.M."/>
            <person name="DeLong E.F."/>
        </authorList>
    </citation>
    <scope>NUCLEOTIDE SEQUENCE [LARGE SCALE GENOMIC DNA]</scope>
    <source>
        <strain evidence="5">A</strain>
    </source>
</reference>
<feature type="compositionally biased region" description="Basic and acidic residues" evidence="1">
    <location>
        <begin position="127"/>
        <end position="139"/>
    </location>
</feature>
<sequence length="171" mass="19047">MARLTHLLIAAPSALVGQAAAQEAAGPSPSDLVLLFSVAVAVVAGIAIYISREALLGRKTDYEKSDFDSQRDRDFEKYHSDWGEEYPRSSGRKRAKWDPPEGGLPDYYGVLGLERGATRGEIKKRYRELAKEEHPDRTGDPSTGRMAEINEAYEVLSDDDKREQYDGMLEP</sequence>
<keyword evidence="5" id="KW-1185">Reference proteome</keyword>
<dbReference type="InterPro" id="IPR036869">
    <property type="entry name" value="J_dom_sf"/>
</dbReference>
<dbReference type="CDD" id="cd06257">
    <property type="entry name" value="DnaJ"/>
    <property type="match status" value="1"/>
</dbReference>
<name>A0RYK5_CENSY</name>
<feature type="region of interest" description="Disordered" evidence="1">
    <location>
        <begin position="127"/>
        <end position="146"/>
    </location>
</feature>
<gene>
    <name evidence="4" type="ordered locus">CENSYa_1812</name>
</gene>
<keyword evidence="2" id="KW-0472">Membrane</keyword>
<feature type="region of interest" description="Disordered" evidence="1">
    <location>
        <begin position="62"/>
        <end position="102"/>
    </location>
</feature>
<evidence type="ECO:0000256" key="2">
    <source>
        <dbReference type="SAM" id="Phobius"/>
    </source>
</evidence>
<dbReference type="PANTHER" id="PTHR24074">
    <property type="entry name" value="CO-CHAPERONE PROTEIN DJLA"/>
    <property type="match status" value="1"/>
</dbReference>
<feature type="compositionally biased region" description="Basic and acidic residues" evidence="1">
    <location>
        <begin position="62"/>
        <end position="87"/>
    </location>
</feature>
<dbReference type="PRINTS" id="PR00625">
    <property type="entry name" value="JDOMAIN"/>
</dbReference>
<dbReference type="InterPro" id="IPR050817">
    <property type="entry name" value="DjlA_DnaK_co-chaperone"/>
</dbReference>
<dbReference type="PATRIC" id="fig|414004.10.peg.1654"/>
<evidence type="ECO:0000259" key="3">
    <source>
        <dbReference type="PROSITE" id="PS50076"/>
    </source>
</evidence>
<dbReference type="AlphaFoldDB" id="A0RYK5"/>
<feature type="transmembrane region" description="Helical" evidence="2">
    <location>
        <begin position="31"/>
        <end position="50"/>
    </location>
</feature>
<evidence type="ECO:0000256" key="1">
    <source>
        <dbReference type="SAM" id="MobiDB-lite"/>
    </source>
</evidence>
<dbReference type="Gene3D" id="1.10.287.110">
    <property type="entry name" value="DnaJ domain"/>
    <property type="match status" value="1"/>
</dbReference>
<keyword evidence="2" id="KW-0812">Transmembrane</keyword>
<dbReference type="HOGENOM" id="CLU_1559403_0_0_2"/>
<dbReference type="STRING" id="414004.CENSYa_1812"/>
<dbReference type="InterPro" id="IPR001623">
    <property type="entry name" value="DnaJ_domain"/>
</dbReference>